<feature type="binding site" evidence="2">
    <location>
        <position position="119"/>
    </location>
    <ligand>
        <name>substrate</name>
    </ligand>
</feature>
<dbReference type="Pfam" id="PF00248">
    <property type="entry name" value="Aldo_ket_red"/>
    <property type="match status" value="1"/>
</dbReference>
<dbReference type="InterPro" id="IPR020471">
    <property type="entry name" value="AKR"/>
</dbReference>
<dbReference type="SUPFAM" id="SSF51430">
    <property type="entry name" value="NAD(P)-linked oxidoreductase"/>
    <property type="match status" value="1"/>
</dbReference>
<evidence type="ECO:0000259" key="4">
    <source>
        <dbReference type="Pfam" id="PF00248"/>
    </source>
</evidence>
<proteinExistence type="predicted"/>
<dbReference type="PIRSF" id="PIRSF000097">
    <property type="entry name" value="AKR"/>
    <property type="match status" value="1"/>
</dbReference>
<comment type="caution">
    <text evidence="5">The sequence shown here is derived from an EMBL/GenBank/DDBJ whole genome shotgun (WGS) entry which is preliminary data.</text>
</comment>
<dbReference type="PRINTS" id="PR00069">
    <property type="entry name" value="ALDKETRDTASE"/>
</dbReference>
<evidence type="ECO:0000256" key="3">
    <source>
        <dbReference type="PIRSR" id="PIRSR000097-3"/>
    </source>
</evidence>
<protein>
    <recommendedName>
        <fullName evidence="4">NADP-dependent oxidoreductase domain-containing protein</fullName>
    </recommendedName>
</protein>
<dbReference type="EMBL" id="LBYI01000001">
    <property type="protein sequence ID" value="KKR51387.1"/>
    <property type="molecule type" value="Genomic_DNA"/>
</dbReference>
<dbReference type="InterPro" id="IPR018170">
    <property type="entry name" value="Aldo/ket_reductase_CS"/>
</dbReference>
<evidence type="ECO:0000256" key="1">
    <source>
        <dbReference type="PIRSR" id="PIRSR000097-1"/>
    </source>
</evidence>
<accession>A0A0G0UMF3</accession>
<dbReference type="Proteomes" id="UP000034531">
    <property type="component" value="Unassembled WGS sequence"/>
</dbReference>
<name>A0A0G0UMF3_9BACT</name>
<dbReference type="Gene3D" id="3.20.20.100">
    <property type="entry name" value="NADP-dependent oxidoreductase domain"/>
    <property type="match status" value="1"/>
</dbReference>
<feature type="active site" description="Proton donor" evidence="1">
    <location>
        <position position="60"/>
    </location>
</feature>
<dbReference type="PANTHER" id="PTHR43638">
    <property type="entry name" value="OXIDOREDUCTASE, ALDO/KETO REDUCTASE FAMILY PROTEIN"/>
    <property type="match status" value="1"/>
</dbReference>
<dbReference type="CDD" id="cd19072">
    <property type="entry name" value="AKR_AKR3F1-like"/>
    <property type="match status" value="1"/>
</dbReference>
<evidence type="ECO:0000313" key="5">
    <source>
        <dbReference type="EMBL" id="KKR51387.1"/>
    </source>
</evidence>
<dbReference type="AlphaFoldDB" id="A0A0G0UMF3"/>
<sequence length="289" mass="33141">MNIPTKKLKNGFEMPIFGLGTWQMGGREIRNPKNDDKKDILAIQYAVELGVTHIDTAESYADGYAEILIGQALKGYDREKLYIVSKVHREHLSYDNVLSACEKSLKRLQTNYLDLYLIHSPSFDVPIQETLRALDKLLEEKLVKNIGVSNFKTERLKEAQKFTKNKLVVNQVYYNLVTREPEHEGLLKYCQEEDVLLEAYRPVEKGAILDSPAPLLGELAKKYQKTPAQIAINWLISQQNVITLSKTSAKEHLQENLGAIGWNMEKEDVERLRKDFPNQREKSEALPLI</sequence>
<dbReference type="InterPro" id="IPR023210">
    <property type="entry name" value="NADP_OxRdtase_dom"/>
</dbReference>
<gene>
    <name evidence="5" type="ORF">UT84_C0001G0072</name>
</gene>
<evidence type="ECO:0000313" key="6">
    <source>
        <dbReference type="Proteomes" id="UP000034531"/>
    </source>
</evidence>
<dbReference type="PROSITE" id="PS00062">
    <property type="entry name" value="ALDOKETO_REDUCTASE_2"/>
    <property type="match status" value="1"/>
</dbReference>
<reference evidence="5 6" key="1">
    <citation type="journal article" date="2015" name="Nature">
        <title>rRNA introns, odd ribosomes, and small enigmatic genomes across a large radiation of phyla.</title>
        <authorList>
            <person name="Brown C.T."/>
            <person name="Hug L.A."/>
            <person name="Thomas B.C."/>
            <person name="Sharon I."/>
            <person name="Castelle C.J."/>
            <person name="Singh A."/>
            <person name="Wilkins M.J."/>
            <person name="Williams K.H."/>
            <person name="Banfield J.F."/>
        </authorList>
    </citation>
    <scope>NUCLEOTIDE SEQUENCE [LARGE SCALE GENOMIC DNA]</scope>
</reference>
<dbReference type="PANTHER" id="PTHR43638:SF3">
    <property type="entry name" value="ALDEHYDE REDUCTASE"/>
    <property type="match status" value="1"/>
</dbReference>
<feature type="site" description="Lowers pKa of active site Tyr" evidence="3">
    <location>
        <position position="86"/>
    </location>
</feature>
<evidence type="ECO:0000256" key="2">
    <source>
        <dbReference type="PIRSR" id="PIRSR000097-2"/>
    </source>
</evidence>
<dbReference type="InterPro" id="IPR036812">
    <property type="entry name" value="NAD(P)_OxRdtase_dom_sf"/>
</dbReference>
<dbReference type="GO" id="GO:0016491">
    <property type="term" value="F:oxidoreductase activity"/>
    <property type="evidence" value="ECO:0007669"/>
    <property type="project" value="InterPro"/>
</dbReference>
<feature type="domain" description="NADP-dependent oxidoreductase" evidence="4">
    <location>
        <begin position="18"/>
        <end position="273"/>
    </location>
</feature>
<organism evidence="5 6">
    <name type="scientific">Candidatus Curtissbacteria bacterium GW2011_GWA1_40_16</name>
    <dbReference type="NCBI Taxonomy" id="1618405"/>
    <lineage>
        <taxon>Bacteria</taxon>
        <taxon>Candidatus Curtissiibacteriota</taxon>
    </lineage>
</organism>